<keyword evidence="9" id="KW-1185">Reference proteome</keyword>
<evidence type="ECO:0000256" key="4">
    <source>
        <dbReference type="ARBA" id="ARBA00022889"/>
    </source>
</evidence>
<keyword evidence="5" id="KW-0472">Membrane</keyword>
<dbReference type="InterPro" id="IPR008979">
    <property type="entry name" value="Galactose-bd-like_sf"/>
</dbReference>
<dbReference type="Gene3D" id="2.60.120.260">
    <property type="entry name" value="Galactose-binding domain-like"/>
    <property type="match status" value="1"/>
</dbReference>
<evidence type="ECO:0000256" key="2">
    <source>
        <dbReference type="ARBA" id="ARBA00004613"/>
    </source>
</evidence>
<keyword evidence="4" id="KW-0130">Cell adhesion</keyword>
<dbReference type="OrthoDB" id="6158129at2759"/>
<dbReference type="PANTHER" id="PTHR46806">
    <property type="entry name" value="F5/8 TYPE C DOMAIN-CONTAINING PROTEIN"/>
    <property type="match status" value="1"/>
</dbReference>
<comment type="subcellular location">
    <subcellularLocation>
        <location evidence="1">Endomembrane system</location>
        <topology evidence="1">Peripheral membrane protein</topology>
    </subcellularLocation>
    <subcellularLocation>
        <location evidence="2">Secreted</location>
    </subcellularLocation>
</comment>
<dbReference type="GO" id="GO:0012505">
    <property type="term" value="C:endomembrane system"/>
    <property type="evidence" value="ECO:0007669"/>
    <property type="project" value="UniProtKB-SubCell"/>
</dbReference>
<dbReference type="GO" id="GO:0038023">
    <property type="term" value="F:signaling receptor activity"/>
    <property type="evidence" value="ECO:0007669"/>
    <property type="project" value="TreeGrafter"/>
</dbReference>
<dbReference type="Pfam" id="PF00754">
    <property type="entry name" value="F5_F8_type_C"/>
    <property type="match status" value="1"/>
</dbReference>
<protein>
    <recommendedName>
        <fullName evidence="7">F5/8 type C domain-containing protein</fullName>
    </recommendedName>
</protein>
<organism evidence="8 9">
    <name type="scientific">Patiria miniata</name>
    <name type="common">Bat star</name>
    <name type="synonym">Asterina miniata</name>
    <dbReference type="NCBI Taxonomy" id="46514"/>
    <lineage>
        <taxon>Eukaryota</taxon>
        <taxon>Metazoa</taxon>
        <taxon>Echinodermata</taxon>
        <taxon>Eleutherozoa</taxon>
        <taxon>Asterozoa</taxon>
        <taxon>Asteroidea</taxon>
        <taxon>Valvatacea</taxon>
        <taxon>Valvatida</taxon>
        <taxon>Asterinidae</taxon>
        <taxon>Patiria</taxon>
    </lineage>
</organism>
<sequence length="138" mass="15395">MVGSDDGEQPLLLVLDHHHRTSSSPFRMLQDDNDANPWIEVDLVNSTVVSGVVTQGENYWVVTQYKVEYKKQPTSKWQNVTDGNGNTKLFIGNNQVELNAPVTNLFDESVVATVVRIVPTKRINGVALRLEFLGCRLG</sequence>
<dbReference type="SUPFAM" id="SSF49785">
    <property type="entry name" value="Galactose-binding domain-like"/>
    <property type="match status" value="1"/>
</dbReference>
<dbReference type="InterPro" id="IPR050633">
    <property type="entry name" value="Neuropilin_MCO_CoagFactor"/>
</dbReference>
<dbReference type="RefSeq" id="XP_038061988.1">
    <property type="nucleotide sequence ID" value="XM_038206060.1"/>
</dbReference>
<evidence type="ECO:0000259" key="7">
    <source>
        <dbReference type="PROSITE" id="PS50022"/>
    </source>
</evidence>
<proteinExistence type="predicted"/>
<name>A0A914AE22_PATMI</name>
<dbReference type="InterPro" id="IPR000421">
    <property type="entry name" value="FA58C"/>
</dbReference>
<keyword evidence="6" id="KW-1015">Disulfide bond</keyword>
<dbReference type="GO" id="GO:0007155">
    <property type="term" value="P:cell adhesion"/>
    <property type="evidence" value="ECO:0007669"/>
    <property type="project" value="UniProtKB-KW"/>
</dbReference>
<feature type="domain" description="F5/8 type C" evidence="7">
    <location>
        <begin position="1"/>
        <end position="135"/>
    </location>
</feature>
<evidence type="ECO:0000256" key="5">
    <source>
        <dbReference type="ARBA" id="ARBA00023136"/>
    </source>
</evidence>
<dbReference type="EnsemblMetazoa" id="XM_038206060.1">
    <property type="protein sequence ID" value="XP_038061988.1"/>
    <property type="gene ID" value="LOC119732511"/>
</dbReference>
<dbReference type="Proteomes" id="UP000887568">
    <property type="component" value="Unplaced"/>
</dbReference>
<accession>A0A914AE22</accession>
<dbReference type="PROSITE" id="PS50022">
    <property type="entry name" value="FA58C_3"/>
    <property type="match status" value="1"/>
</dbReference>
<dbReference type="AlphaFoldDB" id="A0A914AE22"/>
<evidence type="ECO:0000256" key="6">
    <source>
        <dbReference type="ARBA" id="ARBA00023157"/>
    </source>
</evidence>
<evidence type="ECO:0000256" key="1">
    <source>
        <dbReference type="ARBA" id="ARBA00004184"/>
    </source>
</evidence>
<dbReference type="GeneID" id="119732511"/>
<evidence type="ECO:0000313" key="8">
    <source>
        <dbReference type="EnsemblMetazoa" id="XP_038061988.1"/>
    </source>
</evidence>
<dbReference type="PANTHER" id="PTHR46806:SF5">
    <property type="entry name" value="F5_8 TYPE C DOMAIN-CONTAINING PROTEIN"/>
    <property type="match status" value="1"/>
</dbReference>
<dbReference type="GO" id="GO:0005576">
    <property type="term" value="C:extracellular region"/>
    <property type="evidence" value="ECO:0007669"/>
    <property type="project" value="UniProtKB-SubCell"/>
</dbReference>
<reference evidence="8" key="1">
    <citation type="submission" date="2022-11" db="UniProtKB">
        <authorList>
            <consortium name="EnsemblMetazoa"/>
        </authorList>
    </citation>
    <scope>IDENTIFICATION</scope>
</reference>
<keyword evidence="3" id="KW-0964">Secreted</keyword>
<dbReference type="OMA" id="IVPTKRI"/>
<evidence type="ECO:0000256" key="3">
    <source>
        <dbReference type="ARBA" id="ARBA00022525"/>
    </source>
</evidence>
<dbReference type="GO" id="GO:0005886">
    <property type="term" value="C:plasma membrane"/>
    <property type="evidence" value="ECO:0007669"/>
    <property type="project" value="TreeGrafter"/>
</dbReference>
<evidence type="ECO:0000313" key="9">
    <source>
        <dbReference type="Proteomes" id="UP000887568"/>
    </source>
</evidence>